<dbReference type="EMBL" id="GDID01005209">
    <property type="protein sequence ID" value="JAP91397.1"/>
    <property type="molecule type" value="Transcribed_RNA"/>
</dbReference>
<feature type="transmembrane region" description="Helical" evidence="1">
    <location>
        <begin position="425"/>
        <end position="449"/>
    </location>
</feature>
<keyword evidence="1" id="KW-0472">Membrane</keyword>
<evidence type="ECO:0000313" key="2">
    <source>
        <dbReference type="EMBL" id="JAP91397.1"/>
    </source>
</evidence>
<sequence length="579" mass="66474">LILTTHKNRQQAQSLLKKLNLQQFQAKQQHKKQETESFLDSESEMQVKRVQMLVKAPILKSKIAKDQALKQQQACMLMKSQEKSYQSLTDYILTKSLTNKKHLLIQKQKSVKKVEKKPILMKAIQIKPPPTKDERLNLVVSQDDYYQLDSDEETMIYPPTVHKKYTHKHRINYENVSSDSTSQQKLIMKPEAKKLPLSLFVISETTAINAACNLSKQGLFVSLVNSESQFNMPQSELIDLNQHQQKQQQPDFMIINYNNQDTCPHCIPEHVIRSAMQTDLRISTCSIKGKHALNRLLDVCQEIPFYLMTLSPVFLGTIRSRLMVGLLPLYLLISVIVIEIWQCVANQANFQDILQIRPFFYPPISSGTIFLFSMFYIEFLLPLIIWTPPRQLNLPDQKQPVYKGNRAAMLWDFNKLLPKKTSNRALMVLSFTFFFCCLAILLPSAGFYFQNSAETFLDDFISTQQLKLSPFISIYYCMFFTAFTTGALLVANKLPLGQVWGYTVPLKLKIKKLAVFISIQVLSLIVVFIIPKINGNIGRILLGFNQEWSSDNFVVYLAASFGIAIVISVLFILEQVLFV</sequence>
<feature type="non-terminal residue" evidence="2">
    <location>
        <position position="1"/>
    </location>
</feature>
<evidence type="ECO:0000256" key="1">
    <source>
        <dbReference type="SAM" id="Phobius"/>
    </source>
</evidence>
<accession>A0A146K401</accession>
<feature type="transmembrane region" description="Helical" evidence="1">
    <location>
        <begin position="322"/>
        <end position="341"/>
    </location>
</feature>
<name>A0A146K401_9EUKA</name>
<feature type="transmembrane region" description="Helical" evidence="1">
    <location>
        <begin position="513"/>
        <end position="533"/>
    </location>
</feature>
<reference evidence="2" key="1">
    <citation type="submission" date="2015-07" db="EMBL/GenBank/DDBJ databases">
        <title>Adaptation to a free-living lifestyle via gene acquisitions in the diplomonad Trepomonas sp. PC1.</title>
        <authorList>
            <person name="Xu F."/>
            <person name="Jerlstrom-Hultqvist J."/>
            <person name="Kolisko M."/>
            <person name="Simpson A.G.B."/>
            <person name="Roger A.J."/>
            <person name="Svard S.G."/>
            <person name="Andersson J.O."/>
        </authorList>
    </citation>
    <scope>NUCLEOTIDE SEQUENCE</scope>
    <source>
        <strain evidence="2">PC1</strain>
    </source>
</reference>
<organism evidence="2">
    <name type="scientific">Trepomonas sp. PC1</name>
    <dbReference type="NCBI Taxonomy" id="1076344"/>
    <lineage>
        <taxon>Eukaryota</taxon>
        <taxon>Metamonada</taxon>
        <taxon>Diplomonadida</taxon>
        <taxon>Hexamitidae</taxon>
        <taxon>Hexamitinae</taxon>
        <taxon>Trepomonas</taxon>
    </lineage>
</organism>
<dbReference type="AlphaFoldDB" id="A0A146K401"/>
<keyword evidence="1 2" id="KW-0812">Transmembrane</keyword>
<feature type="transmembrane region" description="Helical" evidence="1">
    <location>
        <begin position="361"/>
        <end position="386"/>
    </location>
</feature>
<feature type="transmembrane region" description="Helical" evidence="1">
    <location>
        <begin position="469"/>
        <end position="492"/>
    </location>
</feature>
<proteinExistence type="predicted"/>
<keyword evidence="1" id="KW-1133">Transmembrane helix</keyword>
<feature type="transmembrane region" description="Helical" evidence="1">
    <location>
        <begin position="553"/>
        <end position="573"/>
    </location>
</feature>
<feature type="non-terminal residue" evidence="2">
    <location>
        <position position="579"/>
    </location>
</feature>
<gene>
    <name evidence="2" type="ORF">TPC1_17008</name>
</gene>
<protein>
    <submittedName>
        <fullName evidence="2">Transmembrane domain-containing protein</fullName>
    </submittedName>
</protein>